<dbReference type="OrthoDB" id="6161578at2759"/>
<accession>A0A674C7V2</accession>
<dbReference type="InterPro" id="IPR036638">
    <property type="entry name" value="HLH_DNA-bd_sf"/>
</dbReference>
<dbReference type="AlphaFoldDB" id="A0A674C7V2"/>
<evidence type="ECO:0000256" key="2">
    <source>
        <dbReference type="ARBA" id="ARBA00023163"/>
    </source>
</evidence>
<name>A0A674C7V2_SALTR</name>
<dbReference type="GeneID" id="115166345"/>
<feature type="region of interest" description="Disordered" evidence="3">
    <location>
        <begin position="81"/>
        <end position="109"/>
    </location>
</feature>
<protein>
    <submittedName>
        <fullName evidence="5">Atonal bHLH transcription factor 1b</fullName>
    </submittedName>
</protein>
<dbReference type="GO" id="GO:0070888">
    <property type="term" value="F:E-box binding"/>
    <property type="evidence" value="ECO:0007669"/>
    <property type="project" value="TreeGrafter"/>
</dbReference>
<evidence type="ECO:0000313" key="5">
    <source>
        <dbReference type="Ensembl" id="ENSSTUP00000079458.1"/>
    </source>
</evidence>
<dbReference type="InterPro" id="IPR011598">
    <property type="entry name" value="bHLH_dom"/>
</dbReference>
<dbReference type="SMART" id="SM00353">
    <property type="entry name" value="HLH"/>
    <property type="match status" value="1"/>
</dbReference>
<evidence type="ECO:0000313" key="6">
    <source>
        <dbReference type="Proteomes" id="UP000472277"/>
    </source>
</evidence>
<dbReference type="PANTHER" id="PTHR19290:SF150">
    <property type="entry name" value="ATONAL BHLH TRANSCRIPTION FACTOR 1B"/>
    <property type="match status" value="1"/>
</dbReference>
<dbReference type="OMA" id="WTDYTTE"/>
<dbReference type="PANTHER" id="PTHR19290">
    <property type="entry name" value="BASIC HELIX-LOOP-HELIX PROTEIN NEUROGENIN-RELATED"/>
    <property type="match status" value="1"/>
</dbReference>
<dbReference type="InParanoid" id="A0A674C7V2"/>
<feature type="domain" description="BHLH" evidence="4">
    <location>
        <begin position="107"/>
        <end position="157"/>
    </location>
</feature>
<proteinExistence type="predicted"/>
<evidence type="ECO:0000256" key="3">
    <source>
        <dbReference type="SAM" id="MobiDB-lite"/>
    </source>
</evidence>
<feature type="region of interest" description="Disordered" evidence="3">
    <location>
        <begin position="195"/>
        <end position="283"/>
    </location>
</feature>
<evidence type="ECO:0000259" key="4">
    <source>
        <dbReference type="PROSITE" id="PS50888"/>
    </source>
</evidence>
<dbReference type="PROSITE" id="PS50888">
    <property type="entry name" value="BHLH"/>
    <property type="match status" value="1"/>
</dbReference>
<keyword evidence="1" id="KW-0805">Transcription regulation</keyword>
<sequence>MTAKTELSGWTDYTTEDSPLIQQSKVDPLASRTRVPSPGGQSLYSTRDTGHYAHSGSMDLSLEKLMSVSKLTDSGVTIEMDLDTVPGDQGEGGNGTQQGHHPGPQKHRRVAANARERRRMHGLNKAFDTLRSVIPSDNNKLSKYDTLQMAQIYIQELSALLTGVVKPEGRRGSRSGCASPDIDHLIPARRNLLGSLSPEPLRGGGGGMTGISNTLQDSLSQQPQNKRLVGDQENNGPVGHLIILSAPKSDLGSGNKRVSNTSNGSDGESSHYSDFEDGQAGRR</sequence>
<feature type="compositionally biased region" description="Polar residues" evidence="3">
    <location>
        <begin position="11"/>
        <end position="25"/>
    </location>
</feature>
<organism evidence="5 6">
    <name type="scientific">Salmo trutta</name>
    <name type="common">Brown trout</name>
    <dbReference type="NCBI Taxonomy" id="8032"/>
    <lineage>
        <taxon>Eukaryota</taxon>
        <taxon>Metazoa</taxon>
        <taxon>Chordata</taxon>
        <taxon>Craniata</taxon>
        <taxon>Vertebrata</taxon>
        <taxon>Euteleostomi</taxon>
        <taxon>Actinopterygii</taxon>
        <taxon>Neopterygii</taxon>
        <taxon>Teleostei</taxon>
        <taxon>Protacanthopterygii</taxon>
        <taxon>Salmoniformes</taxon>
        <taxon>Salmonidae</taxon>
        <taxon>Salmoninae</taxon>
        <taxon>Salmo</taxon>
    </lineage>
</organism>
<dbReference type="InterPro" id="IPR050359">
    <property type="entry name" value="bHLH_transcription_factors"/>
</dbReference>
<dbReference type="CDD" id="cd19713">
    <property type="entry name" value="bHLH_TS_ATOH1"/>
    <property type="match status" value="1"/>
</dbReference>
<feature type="compositionally biased region" description="Polar residues" evidence="3">
    <location>
        <begin position="256"/>
        <end position="267"/>
    </location>
</feature>
<dbReference type="InterPro" id="IPR032661">
    <property type="entry name" value="ATOH1_bHLH"/>
</dbReference>
<reference evidence="5" key="1">
    <citation type="submission" date="2025-08" db="UniProtKB">
        <authorList>
            <consortium name="Ensembl"/>
        </authorList>
    </citation>
    <scope>IDENTIFICATION</scope>
</reference>
<dbReference type="GO" id="GO:0005634">
    <property type="term" value="C:nucleus"/>
    <property type="evidence" value="ECO:0007669"/>
    <property type="project" value="TreeGrafter"/>
</dbReference>
<dbReference type="GeneTree" id="ENSGT00940000160064"/>
<dbReference type="GO" id="GO:0046983">
    <property type="term" value="F:protein dimerization activity"/>
    <property type="evidence" value="ECO:0007669"/>
    <property type="project" value="InterPro"/>
</dbReference>
<dbReference type="CTD" id="493915"/>
<dbReference type="Proteomes" id="UP000472277">
    <property type="component" value="Chromosome 3"/>
</dbReference>
<evidence type="ECO:0000256" key="1">
    <source>
        <dbReference type="ARBA" id="ARBA00023015"/>
    </source>
</evidence>
<feature type="region of interest" description="Disordered" evidence="3">
    <location>
        <begin position="1"/>
        <end position="51"/>
    </location>
</feature>
<dbReference type="GO" id="GO:0045944">
    <property type="term" value="P:positive regulation of transcription by RNA polymerase II"/>
    <property type="evidence" value="ECO:0007669"/>
    <property type="project" value="TreeGrafter"/>
</dbReference>
<gene>
    <name evidence="5" type="primary">LOC115166345</name>
</gene>
<dbReference type="RefSeq" id="XP_029576123.1">
    <property type="nucleotide sequence ID" value="XM_029720263.1"/>
</dbReference>
<dbReference type="KEGG" id="stru:115166345"/>
<dbReference type="SUPFAM" id="SSF47459">
    <property type="entry name" value="HLH, helix-loop-helix DNA-binding domain"/>
    <property type="match status" value="1"/>
</dbReference>
<dbReference type="Gene3D" id="4.10.280.10">
    <property type="entry name" value="Helix-loop-helix DNA-binding domain"/>
    <property type="match status" value="1"/>
</dbReference>
<keyword evidence="6" id="KW-1185">Reference proteome</keyword>
<dbReference type="GO" id="GO:0000981">
    <property type="term" value="F:DNA-binding transcription factor activity, RNA polymerase II-specific"/>
    <property type="evidence" value="ECO:0007669"/>
    <property type="project" value="TreeGrafter"/>
</dbReference>
<keyword evidence="2" id="KW-0804">Transcription</keyword>
<reference evidence="5" key="2">
    <citation type="submission" date="2025-09" db="UniProtKB">
        <authorList>
            <consortium name="Ensembl"/>
        </authorList>
    </citation>
    <scope>IDENTIFICATION</scope>
</reference>
<dbReference type="Pfam" id="PF00010">
    <property type="entry name" value="HLH"/>
    <property type="match status" value="1"/>
</dbReference>
<dbReference type="GO" id="GO:0061564">
    <property type="term" value="P:axon development"/>
    <property type="evidence" value="ECO:0007669"/>
    <property type="project" value="TreeGrafter"/>
</dbReference>
<feature type="compositionally biased region" description="Polar residues" evidence="3">
    <location>
        <begin position="210"/>
        <end position="225"/>
    </location>
</feature>
<dbReference type="Ensembl" id="ENSSTUT00000084590.1">
    <property type="protein sequence ID" value="ENSSTUP00000079458.1"/>
    <property type="gene ID" value="ENSSTUG00000035048.1"/>
</dbReference>
<dbReference type="FunCoup" id="A0A674C7V2">
    <property type="interactions" value="22"/>
</dbReference>
<dbReference type="GO" id="GO:0007423">
    <property type="term" value="P:sensory organ development"/>
    <property type="evidence" value="ECO:0007669"/>
    <property type="project" value="TreeGrafter"/>
</dbReference>